<dbReference type="InterPro" id="IPR050469">
    <property type="entry name" value="Diguanylate_Cyclase"/>
</dbReference>
<accession>C0FUN1</accession>
<gene>
    <name evidence="3" type="ORF">ROSEINA2194_02452</name>
</gene>
<keyword evidence="1" id="KW-1133">Transmembrane helix</keyword>
<dbReference type="GO" id="GO:0043709">
    <property type="term" value="P:cell adhesion involved in single-species biofilm formation"/>
    <property type="evidence" value="ECO:0007669"/>
    <property type="project" value="TreeGrafter"/>
</dbReference>
<comment type="caution">
    <text evidence="3">The sequence shown here is derived from an EMBL/GenBank/DDBJ whole genome shotgun (WGS) entry which is preliminary data.</text>
</comment>
<protein>
    <recommendedName>
        <fullName evidence="2">GGDEF domain-containing protein</fullName>
    </recommendedName>
</protein>
<feature type="transmembrane region" description="Helical" evidence="1">
    <location>
        <begin position="16"/>
        <end position="37"/>
    </location>
</feature>
<dbReference type="InterPro" id="IPR043128">
    <property type="entry name" value="Rev_trsase/Diguanyl_cyclase"/>
</dbReference>
<feature type="domain" description="GGDEF" evidence="2">
    <location>
        <begin position="191"/>
        <end position="230"/>
    </location>
</feature>
<dbReference type="Proteomes" id="UP000003561">
    <property type="component" value="Unassembled WGS sequence"/>
</dbReference>
<dbReference type="GO" id="GO:1902201">
    <property type="term" value="P:negative regulation of bacterial-type flagellum-dependent cell motility"/>
    <property type="evidence" value="ECO:0007669"/>
    <property type="project" value="TreeGrafter"/>
</dbReference>
<dbReference type="EMBL" id="ACFY01000095">
    <property type="protein sequence ID" value="EEG93660.1"/>
    <property type="molecule type" value="Genomic_DNA"/>
</dbReference>
<keyword evidence="1" id="KW-0812">Transmembrane</keyword>
<dbReference type="GO" id="GO:0005886">
    <property type="term" value="C:plasma membrane"/>
    <property type="evidence" value="ECO:0007669"/>
    <property type="project" value="TreeGrafter"/>
</dbReference>
<evidence type="ECO:0000313" key="3">
    <source>
        <dbReference type="EMBL" id="EEG93660.1"/>
    </source>
</evidence>
<dbReference type="PANTHER" id="PTHR45138">
    <property type="entry name" value="REGULATORY COMPONENTS OF SENSORY TRANSDUCTION SYSTEM"/>
    <property type="match status" value="1"/>
</dbReference>
<keyword evidence="1" id="KW-0472">Membrane</keyword>
<reference evidence="3 4" key="2">
    <citation type="submission" date="2009-03" db="EMBL/GenBank/DDBJ databases">
        <title>Draft genome sequence of Roseburia inulinivorans (DSM 16841).</title>
        <authorList>
            <person name="Sudarsanam P."/>
            <person name="Ley R."/>
            <person name="Guruge J."/>
            <person name="Turnbaugh P.J."/>
            <person name="Mahowald M."/>
            <person name="Liep D."/>
            <person name="Gordon J."/>
        </authorList>
    </citation>
    <scope>NUCLEOTIDE SEQUENCE [LARGE SCALE GENOMIC DNA]</scope>
    <source>
        <strain evidence="3 4">DSM 16841</strain>
    </source>
</reference>
<feature type="transmembrane region" description="Helical" evidence="1">
    <location>
        <begin position="69"/>
        <end position="89"/>
    </location>
</feature>
<dbReference type="Gene3D" id="3.30.70.270">
    <property type="match status" value="1"/>
</dbReference>
<dbReference type="Pfam" id="PF00990">
    <property type="entry name" value="GGDEF"/>
    <property type="match status" value="1"/>
</dbReference>
<feature type="transmembrane region" description="Helical" evidence="1">
    <location>
        <begin position="95"/>
        <end position="111"/>
    </location>
</feature>
<organism evidence="3 4">
    <name type="scientific">Roseburia inulinivorans DSM 16841</name>
    <dbReference type="NCBI Taxonomy" id="622312"/>
    <lineage>
        <taxon>Bacteria</taxon>
        <taxon>Bacillati</taxon>
        <taxon>Bacillota</taxon>
        <taxon>Clostridia</taxon>
        <taxon>Lachnospirales</taxon>
        <taxon>Lachnospiraceae</taxon>
        <taxon>Roseburia</taxon>
    </lineage>
</organism>
<name>C0FUN1_9FIRM</name>
<evidence type="ECO:0000259" key="2">
    <source>
        <dbReference type="Pfam" id="PF00990"/>
    </source>
</evidence>
<dbReference type="InterPro" id="IPR000160">
    <property type="entry name" value="GGDEF_dom"/>
</dbReference>
<evidence type="ECO:0000256" key="1">
    <source>
        <dbReference type="SAM" id="Phobius"/>
    </source>
</evidence>
<feature type="transmembrane region" description="Helical" evidence="1">
    <location>
        <begin position="43"/>
        <end position="62"/>
    </location>
</feature>
<dbReference type="AlphaFoldDB" id="C0FUN1"/>
<reference evidence="3 4" key="1">
    <citation type="submission" date="2009-02" db="EMBL/GenBank/DDBJ databases">
        <authorList>
            <person name="Fulton L."/>
            <person name="Clifton S."/>
            <person name="Fulton B."/>
            <person name="Xu J."/>
            <person name="Minx P."/>
            <person name="Pepin K.H."/>
            <person name="Johnson M."/>
            <person name="Bhonagiri V."/>
            <person name="Nash W.E."/>
            <person name="Mardis E.R."/>
            <person name="Wilson R.K."/>
        </authorList>
    </citation>
    <scope>NUCLEOTIDE SEQUENCE [LARGE SCALE GENOMIC DNA]</scope>
    <source>
        <strain evidence="3 4">DSM 16841</strain>
    </source>
</reference>
<dbReference type="PANTHER" id="PTHR45138:SF9">
    <property type="entry name" value="DIGUANYLATE CYCLASE DGCM-RELATED"/>
    <property type="match status" value="1"/>
</dbReference>
<feature type="transmembrane region" description="Helical" evidence="1">
    <location>
        <begin position="148"/>
        <end position="171"/>
    </location>
</feature>
<dbReference type="GO" id="GO:0052621">
    <property type="term" value="F:diguanylate cyclase activity"/>
    <property type="evidence" value="ECO:0007669"/>
    <property type="project" value="TreeGrafter"/>
</dbReference>
<proteinExistence type="predicted"/>
<feature type="transmembrane region" description="Helical" evidence="1">
    <location>
        <begin position="116"/>
        <end position="136"/>
    </location>
</feature>
<evidence type="ECO:0000313" key="4">
    <source>
        <dbReference type="Proteomes" id="UP000003561"/>
    </source>
</evidence>
<sequence>MNRLFDTSVNVGLRQFYVLGAAGSIGNLFGFVGNVYIYGLSAPTIFCALCTLVIFGMTFWGIRSRHVKRAAYVIITLITFFEFPILYYIYQTGTIVYMVLAMVAIATFLPTTAAVIFGCLAFLVDMSAVILAYYHPVDVELVTAESELNSMICSLMIVLFSVFTITIILNVQQKKQAEELTSLSRQLEQAADHDALTGLYNRRYLNRYLERLAQKGKKDVYAALIDLDFLRRSMMNTDMLLEMKCSLNLRGYWNVI</sequence>